<reference evidence="4" key="1">
    <citation type="submission" date="2018-06" db="EMBL/GenBank/DDBJ databases">
        <authorList>
            <person name="Khan S.A."/>
        </authorList>
    </citation>
    <scope>NUCLEOTIDE SEQUENCE [LARGE SCALE GENOMIC DNA]</scope>
    <source>
        <strain evidence="4">DB-1506</strain>
    </source>
</reference>
<keyword evidence="4" id="KW-1185">Reference proteome</keyword>
<evidence type="ECO:0000256" key="2">
    <source>
        <dbReference type="SAM" id="SignalP"/>
    </source>
</evidence>
<protein>
    <recommendedName>
        <fullName evidence="5">Secreted protein</fullName>
    </recommendedName>
</protein>
<organism evidence="3 4">
    <name type="scientific">Roseicella frigidaeris</name>
    <dbReference type="NCBI Taxonomy" id="2230885"/>
    <lineage>
        <taxon>Bacteria</taxon>
        <taxon>Pseudomonadati</taxon>
        <taxon>Pseudomonadota</taxon>
        <taxon>Alphaproteobacteria</taxon>
        <taxon>Acetobacterales</taxon>
        <taxon>Roseomonadaceae</taxon>
        <taxon>Roseicella</taxon>
    </lineage>
</organism>
<dbReference type="EMBL" id="QLIX01000033">
    <property type="protein sequence ID" value="RAI55317.1"/>
    <property type="molecule type" value="Genomic_DNA"/>
</dbReference>
<dbReference type="AlphaFoldDB" id="A0A327LYV5"/>
<comment type="caution">
    <text evidence="3">The sequence shown here is derived from an EMBL/GenBank/DDBJ whole genome shotgun (WGS) entry which is preliminary data.</text>
</comment>
<feature type="compositionally biased region" description="Basic and acidic residues" evidence="1">
    <location>
        <begin position="95"/>
        <end position="104"/>
    </location>
</feature>
<dbReference type="Proteomes" id="UP000249065">
    <property type="component" value="Unassembled WGS sequence"/>
</dbReference>
<accession>A0A327LYV5</accession>
<feature type="signal peptide" evidence="2">
    <location>
        <begin position="1"/>
        <end position="25"/>
    </location>
</feature>
<sequence>MRGFRHIVRLLLVALLVFTFAPPIAAVSKHGAADHIHATDDHDLPGPHDAVDHAITDHVHEAVTVRSTSLVPRWMPRTRLAILGQEGLTPGPNSRMERPPRGLG</sequence>
<evidence type="ECO:0000313" key="4">
    <source>
        <dbReference type="Proteomes" id="UP000249065"/>
    </source>
</evidence>
<name>A0A327LYV5_9PROT</name>
<feature type="region of interest" description="Disordered" evidence="1">
    <location>
        <begin position="82"/>
        <end position="104"/>
    </location>
</feature>
<proteinExistence type="predicted"/>
<gene>
    <name evidence="3" type="ORF">DOO78_24235</name>
</gene>
<evidence type="ECO:0000313" key="3">
    <source>
        <dbReference type="EMBL" id="RAI55317.1"/>
    </source>
</evidence>
<keyword evidence="2" id="KW-0732">Signal</keyword>
<feature type="chain" id="PRO_5016393966" description="Secreted protein" evidence="2">
    <location>
        <begin position="26"/>
        <end position="104"/>
    </location>
</feature>
<evidence type="ECO:0000256" key="1">
    <source>
        <dbReference type="SAM" id="MobiDB-lite"/>
    </source>
</evidence>
<evidence type="ECO:0008006" key="5">
    <source>
        <dbReference type="Google" id="ProtNLM"/>
    </source>
</evidence>